<dbReference type="EMBL" id="KI683437">
    <property type="protein sequence ID" value="ETL77807.1"/>
    <property type="molecule type" value="Genomic_DNA"/>
</dbReference>
<evidence type="ECO:0000313" key="1">
    <source>
        <dbReference type="EMBL" id="ETL77807.1"/>
    </source>
</evidence>
<dbReference type="AlphaFoldDB" id="W2JY35"/>
<gene>
    <name evidence="1" type="ORF">L917_21275</name>
</gene>
<proteinExistence type="predicted"/>
<reference evidence="1" key="1">
    <citation type="submission" date="2013-11" db="EMBL/GenBank/DDBJ databases">
        <title>The Genome Sequence of Phytophthora parasitica CHvinca01.</title>
        <authorList>
            <consortium name="The Broad Institute Genomics Platform"/>
            <person name="Russ C."/>
            <person name="Tyler B."/>
            <person name="Panabieres F."/>
            <person name="Shan W."/>
            <person name="Tripathy S."/>
            <person name="Grunwald N."/>
            <person name="Machado M."/>
            <person name="Johnson C.S."/>
            <person name="Arredondo F."/>
            <person name="Hong C."/>
            <person name="Coffey M."/>
            <person name="Young S.K."/>
            <person name="Zeng Q."/>
            <person name="Gargeya S."/>
            <person name="Fitzgerald M."/>
            <person name="Abouelleil A."/>
            <person name="Alvarado L."/>
            <person name="Chapman S.B."/>
            <person name="Gainer-Dewar J."/>
            <person name="Goldberg J."/>
            <person name="Griggs A."/>
            <person name="Gujja S."/>
            <person name="Hansen M."/>
            <person name="Howarth C."/>
            <person name="Imamovic A."/>
            <person name="Ireland A."/>
            <person name="Larimer J."/>
            <person name="McCowan C."/>
            <person name="Murphy C."/>
            <person name="Pearson M."/>
            <person name="Poon T.W."/>
            <person name="Priest M."/>
            <person name="Roberts A."/>
            <person name="Saif S."/>
            <person name="Shea T."/>
            <person name="Sykes S."/>
            <person name="Wortman J."/>
            <person name="Nusbaum C."/>
            <person name="Birren B."/>
        </authorList>
    </citation>
    <scope>NUCLEOTIDE SEQUENCE [LARGE SCALE GENOMIC DNA]</scope>
    <source>
        <strain evidence="1">CHvinca01</strain>
    </source>
</reference>
<accession>W2JY35</accession>
<name>W2JY35_PHYNI</name>
<sequence>MKLCTHPTLSPGVVKKLGGQVNWLNRVEKSSLLPFVRRAPPPARVEDTTKVGLAERILKRR</sequence>
<protein>
    <submittedName>
        <fullName evidence="1">Uncharacterized protein</fullName>
    </submittedName>
</protein>
<organism evidence="1">
    <name type="scientific">Phytophthora nicotianae</name>
    <name type="common">Potato buckeye rot agent</name>
    <name type="synonym">Phytophthora parasitica</name>
    <dbReference type="NCBI Taxonomy" id="4792"/>
    <lineage>
        <taxon>Eukaryota</taxon>
        <taxon>Sar</taxon>
        <taxon>Stramenopiles</taxon>
        <taxon>Oomycota</taxon>
        <taxon>Peronosporomycetes</taxon>
        <taxon>Peronosporales</taxon>
        <taxon>Peronosporaceae</taxon>
        <taxon>Phytophthora</taxon>
    </lineage>
</organism>
<dbReference type="Proteomes" id="UP000054423">
    <property type="component" value="Unassembled WGS sequence"/>
</dbReference>